<gene>
    <name evidence="3" type="ORF">STAS_20197</name>
</gene>
<keyword evidence="3" id="KW-0347">Helicase</keyword>
<proteinExistence type="predicted"/>
<evidence type="ECO:0000313" key="4">
    <source>
        <dbReference type="Proteomes" id="UP000325081"/>
    </source>
</evidence>
<feature type="compositionally biased region" description="Low complexity" evidence="1">
    <location>
        <begin position="179"/>
        <end position="197"/>
    </location>
</feature>
<keyword evidence="2" id="KW-0812">Transmembrane</keyword>
<dbReference type="EMBL" id="BKCP01006604">
    <property type="protein sequence ID" value="GER43352.1"/>
    <property type="molecule type" value="Genomic_DNA"/>
</dbReference>
<comment type="caution">
    <text evidence="3">The sequence shown here is derived from an EMBL/GenBank/DDBJ whole genome shotgun (WGS) entry which is preliminary data.</text>
</comment>
<dbReference type="GO" id="GO:0004386">
    <property type="term" value="F:helicase activity"/>
    <property type="evidence" value="ECO:0007669"/>
    <property type="project" value="UniProtKB-KW"/>
</dbReference>
<accession>A0A5A7QEH6</accession>
<evidence type="ECO:0000256" key="1">
    <source>
        <dbReference type="SAM" id="MobiDB-lite"/>
    </source>
</evidence>
<dbReference type="OrthoDB" id="1751837at2759"/>
<keyword evidence="3" id="KW-0547">Nucleotide-binding</keyword>
<keyword evidence="4" id="KW-1185">Reference proteome</keyword>
<sequence length="197" mass="21783">MTSLSSGSSGRHGSMWRWDVWFQRMDDESADAGSGRCRGRGGSEFIASFSPGSSDFPSVGALGPTVRQLISVDDWLPLFCLVLGVLWGGASMRVFRVVFRQVARWLFEVVCKKSAEEDKDEDGASKDAKISEYAPFKEETNKADELINPEKMALDEFKVLIQRRSASASSPRPPPGSPGPSSVSSPNRFSPFFFFRR</sequence>
<dbReference type="AlphaFoldDB" id="A0A5A7QEH6"/>
<dbReference type="Proteomes" id="UP000325081">
    <property type="component" value="Unassembled WGS sequence"/>
</dbReference>
<evidence type="ECO:0000313" key="3">
    <source>
        <dbReference type="EMBL" id="GER43352.1"/>
    </source>
</evidence>
<keyword evidence="2" id="KW-1133">Transmembrane helix</keyword>
<keyword evidence="2" id="KW-0472">Membrane</keyword>
<feature type="transmembrane region" description="Helical" evidence="2">
    <location>
        <begin position="75"/>
        <end position="95"/>
    </location>
</feature>
<protein>
    <submittedName>
        <fullName evidence="3">ATP-dependent RNA helicase dbp10</fullName>
    </submittedName>
</protein>
<evidence type="ECO:0000256" key="2">
    <source>
        <dbReference type="SAM" id="Phobius"/>
    </source>
</evidence>
<organism evidence="3 4">
    <name type="scientific">Striga asiatica</name>
    <name type="common">Asiatic witchweed</name>
    <name type="synonym">Buchnera asiatica</name>
    <dbReference type="NCBI Taxonomy" id="4170"/>
    <lineage>
        <taxon>Eukaryota</taxon>
        <taxon>Viridiplantae</taxon>
        <taxon>Streptophyta</taxon>
        <taxon>Embryophyta</taxon>
        <taxon>Tracheophyta</taxon>
        <taxon>Spermatophyta</taxon>
        <taxon>Magnoliopsida</taxon>
        <taxon>eudicotyledons</taxon>
        <taxon>Gunneridae</taxon>
        <taxon>Pentapetalae</taxon>
        <taxon>asterids</taxon>
        <taxon>lamiids</taxon>
        <taxon>Lamiales</taxon>
        <taxon>Orobanchaceae</taxon>
        <taxon>Buchnereae</taxon>
        <taxon>Striga</taxon>
    </lineage>
</organism>
<keyword evidence="3" id="KW-0378">Hydrolase</keyword>
<name>A0A5A7QEH6_STRAF</name>
<keyword evidence="3" id="KW-0067">ATP-binding</keyword>
<feature type="region of interest" description="Disordered" evidence="1">
    <location>
        <begin position="164"/>
        <end position="197"/>
    </location>
</feature>
<reference evidence="4" key="1">
    <citation type="journal article" date="2019" name="Curr. Biol.">
        <title>Genome Sequence of Striga asiatica Provides Insight into the Evolution of Plant Parasitism.</title>
        <authorList>
            <person name="Yoshida S."/>
            <person name="Kim S."/>
            <person name="Wafula E.K."/>
            <person name="Tanskanen J."/>
            <person name="Kim Y.M."/>
            <person name="Honaas L."/>
            <person name="Yang Z."/>
            <person name="Spallek T."/>
            <person name="Conn C.E."/>
            <person name="Ichihashi Y."/>
            <person name="Cheong K."/>
            <person name="Cui S."/>
            <person name="Der J.P."/>
            <person name="Gundlach H."/>
            <person name="Jiao Y."/>
            <person name="Hori C."/>
            <person name="Ishida J.K."/>
            <person name="Kasahara H."/>
            <person name="Kiba T."/>
            <person name="Kim M.S."/>
            <person name="Koo N."/>
            <person name="Laohavisit A."/>
            <person name="Lee Y.H."/>
            <person name="Lumba S."/>
            <person name="McCourt P."/>
            <person name="Mortimer J.C."/>
            <person name="Mutuku J.M."/>
            <person name="Nomura T."/>
            <person name="Sasaki-Sekimoto Y."/>
            <person name="Seto Y."/>
            <person name="Wang Y."/>
            <person name="Wakatake T."/>
            <person name="Sakakibara H."/>
            <person name="Demura T."/>
            <person name="Yamaguchi S."/>
            <person name="Yoneyama K."/>
            <person name="Manabe R.I."/>
            <person name="Nelson D.C."/>
            <person name="Schulman A.H."/>
            <person name="Timko M.P."/>
            <person name="dePamphilis C.W."/>
            <person name="Choi D."/>
            <person name="Shirasu K."/>
        </authorList>
    </citation>
    <scope>NUCLEOTIDE SEQUENCE [LARGE SCALE GENOMIC DNA]</scope>
    <source>
        <strain evidence="4">cv. UVA1</strain>
    </source>
</reference>